<dbReference type="PANTHER" id="PTHR46246">
    <property type="entry name" value="GUANOSINE-3',5'-BIS(DIPHOSPHATE) 3'-PYROPHOSPHOHYDROLASE MESH1"/>
    <property type="match status" value="1"/>
</dbReference>
<dbReference type="InterPro" id="IPR052194">
    <property type="entry name" value="MESH1"/>
</dbReference>
<dbReference type="GO" id="GO:0008893">
    <property type="term" value="F:guanosine-3',5'-bis(diphosphate) 3'-diphosphatase activity"/>
    <property type="evidence" value="ECO:0007669"/>
    <property type="project" value="TreeGrafter"/>
</dbReference>
<protein>
    <recommendedName>
        <fullName evidence="3">HD domain-containing protein</fullName>
    </recommendedName>
</protein>
<evidence type="ECO:0000313" key="1">
    <source>
        <dbReference type="EMBL" id="CAA9203605.1"/>
    </source>
</evidence>
<gene>
    <name evidence="1" type="ORF">FLA105534_04785</name>
</gene>
<dbReference type="AlphaFoldDB" id="A0A6J4GXJ5"/>
<reference evidence="1 2" key="1">
    <citation type="submission" date="2020-02" db="EMBL/GenBank/DDBJ databases">
        <authorList>
            <person name="Criscuolo A."/>
        </authorList>
    </citation>
    <scope>NUCLEOTIDE SEQUENCE [LARGE SCALE GENOMIC DNA]</scope>
    <source>
        <strain evidence="1">CIP105534</strain>
    </source>
</reference>
<keyword evidence="2" id="KW-1185">Reference proteome</keyword>
<dbReference type="EMBL" id="CADCSU010000204">
    <property type="protein sequence ID" value="CAA9203605.1"/>
    <property type="molecule type" value="Genomic_DNA"/>
</dbReference>
<proteinExistence type="predicted"/>
<sequence>MKKWSIDNLQKTWYLISKLHQGQKYGGDEENLQIEYINHIGSVTFEIINSFNFEENIDADFAISCALLHDTIEDTEATFEKIKELFGEQIANGVSALTKNTSLENKNEQMTDSLFRIQQQPKEVWAVKMADRICNLYSPPYYWTTEKKKEYHKESILIYDTLKEGNTYLANRLKQRIDDYVKHF</sequence>
<dbReference type="Proteomes" id="UP000479938">
    <property type="component" value="Unassembled WGS sequence"/>
</dbReference>
<dbReference type="Gene3D" id="1.10.3210.10">
    <property type="entry name" value="Hypothetical protein af1432"/>
    <property type="match status" value="1"/>
</dbReference>
<dbReference type="Pfam" id="PF13328">
    <property type="entry name" value="HD_4"/>
    <property type="match status" value="1"/>
</dbReference>
<accession>A0A6J4GXJ5</accession>
<evidence type="ECO:0008006" key="3">
    <source>
        <dbReference type="Google" id="ProtNLM"/>
    </source>
</evidence>
<dbReference type="SUPFAM" id="SSF109604">
    <property type="entry name" value="HD-domain/PDEase-like"/>
    <property type="match status" value="1"/>
</dbReference>
<evidence type="ECO:0000313" key="2">
    <source>
        <dbReference type="Proteomes" id="UP000479938"/>
    </source>
</evidence>
<dbReference type="RefSeq" id="WP_173973238.1">
    <property type="nucleotide sequence ID" value="NZ_CADCSU010000204.1"/>
</dbReference>
<name>A0A6J4GXJ5_9FLAO</name>
<organism evidence="1 2">
    <name type="scientific">Flavobacterium bizetiae</name>
    <dbReference type="NCBI Taxonomy" id="2704140"/>
    <lineage>
        <taxon>Bacteria</taxon>
        <taxon>Pseudomonadati</taxon>
        <taxon>Bacteroidota</taxon>
        <taxon>Flavobacteriia</taxon>
        <taxon>Flavobacteriales</taxon>
        <taxon>Flavobacteriaceae</taxon>
        <taxon>Flavobacterium</taxon>
    </lineage>
</organism>
<dbReference type="PANTHER" id="PTHR46246:SF1">
    <property type="entry name" value="GUANOSINE-3',5'-BIS(DIPHOSPHATE) 3'-PYROPHOSPHOHYDROLASE MESH1"/>
    <property type="match status" value="1"/>
</dbReference>